<accession>A0AAV5U3U0</accession>
<comment type="caution">
    <text evidence="1">The sequence shown here is derived from an EMBL/GenBank/DDBJ whole genome shotgun (WGS) entry which is preliminary data.</text>
</comment>
<dbReference type="EMBL" id="BTSX01000005">
    <property type="protein sequence ID" value="GMT01032.1"/>
    <property type="molecule type" value="Genomic_DNA"/>
</dbReference>
<feature type="non-terminal residue" evidence="1">
    <location>
        <position position="1"/>
    </location>
</feature>
<protein>
    <recommendedName>
        <fullName evidence="3">F-box domain-containing protein</fullName>
    </recommendedName>
</protein>
<reference evidence="1" key="1">
    <citation type="submission" date="2023-10" db="EMBL/GenBank/DDBJ databases">
        <title>Genome assembly of Pristionchus species.</title>
        <authorList>
            <person name="Yoshida K."/>
            <person name="Sommer R.J."/>
        </authorList>
    </citation>
    <scope>NUCLEOTIDE SEQUENCE</scope>
    <source>
        <strain evidence="1">RS0144</strain>
    </source>
</reference>
<sequence length="287" mass="31996">SSEWSLHFQMDSSGDSISSMPIDAGDTAIDSALSMSISKMDKLCIDGSSETLHNGDAMGEADGTGDGDFFPFLALPTELIRLIFKSHLHVKDRVIARVNHELYELESDDKYTLNRLNIGDSLDSPTCSCGNKDDLECKMQVLVVQFIPINFNPFQSILSATMLLTKSTDVYVYGLKKLTHNSTIHHLSFMIKGTSYGDLLSTVSSMDALKLEIDVKKVNMRKELLTEEIVEELTRGRLSILFRNRIPSPQRCQLRYRPFVYSERDFGCSGTLLSVPDCAIGLPPIKI</sequence>
<name>A0AAV5U3U0_9BILA</name>
<evidence type="ECO:0008006" key="3">
    <source>
        <dbReference type="Google" id="ProtNLM"/>
    </source>
</evidence>
<keyword evidence="2" id="KW-1185">Reference proteome</keyword>
<dbReference type="Proteomes" id="UP001432027">
    <property type="component" value="Unassembled WGS sequence"/>
</dbReference>
<proteinExistence type="predicted"/>
<dbReference type="AlphaFoldDB" id="A0AAV5U3U0"/>
<evidence type="ECO:0000313" key="1">
    <source>
        <dbReference type="EMBL" id="GMT01032.1"/>
    </source>
</evidence>
<gene>
    <name evidence="1" type="ORF">PENTCL1PPCAC_23206</name>
</gene>
<organism evidence="1 2">
    <name type="scientific">Pristionchus entomophagus</name>
    <dbReference type="NCBI Taxonomy" id="358040"/>
    <lineage>
        <taxon>Eukaryota</taxon>
        <taxon>Metazoa</taxon>
        <taxon>Ecdysozoa</taxon>
        <taxon>Nematoda</taxon>
        <taxon>Chromadorea</taxon>
        <taxon>Rhabditida</taxon>
        <taxon>Rhabditina</taxon>
        <taxon>Diplogasteromorpha</taxon>
        <taxon>Diplogasteroidea</taxon>
        <taxon>Neodiplogasteridae</taxon>
        <taxon>Pristionchus</taxon>
    </lineage>
</organism>
<evidence type="ECO:0000313" key="2">
    <source>
        <dbReference type="Proteomes" id="UP001432027"/>
    </source>
</evidence>